<evidence type="ECO:0000256" key="10">
    <source>
        <dbReference type="ARBA" id="ARBA00023170"/>
    </source>
</evidence>
<dbReference type="Proteomes" id="UP000796880">
    <property type="component" value="Unassembled WGS sequence"/>
</dbReference>
<dbReference type="InterPro" id="IPR032675">
    <property type="entry name" value="LRR_dom_sf"/>
</dbReference>
<keyword evidence="7" id="KW-0677">Repeat</keyword>
<dbReference type="InterPro" id="IPR046956">
    <property type="entry name" value="RLP23-like"/>
</dbReference>
<dbReference type="Pfam" id="PF00560">
    <property type="entry name" value="LRR_1"/>
    <property type="match status" value="6"/>
</dbReference>
<name>A0A8K0GRW1_9ROSA</name>
<evidence type="ECO:0000256" key="6">
    <source>
        <dbReference type="ARBA" id="ARBA00022729"/>
    </source>
</evidence>
<dbReference type="GO" id="GO:0005886">
    <property type="term" value="C:plasma membrane"/>
    <property type="evidence" value="ECO:0007669"/>
    <property type="project" value="UniProtKB-SubCell"/>
</dbReference>
<keyword evidence="6" id="KW-0732">Signal</keyword>
<evidence type="ECO:0000256" key="5">
    <source>
        <dbReference type="ARBA" id="ARBA00022692"/>
    </source>
</evidence>
<evidence type="ECO:0000256" key="8">
    <source>
        <dbReference type="ARBA" id="ARBA00022989"/>
    </source>
</evidence>
<dbReference type="EMBL" id="VOIH02000010">
    <property type="protein sequence ID" value="KAF3435146.1"/>
    <property type="molecule type" value="Genomic_DNA"/>
</dbReference>
<comment type="subcellular location">
    <subcellularLocation>
        <location evidence="1">Cell membrane</location>
        <topology evidence="1">Single-pass type I membrane protein</topology>
    </subcellularLocation>
</comment>
<proteinExistence type="inferred from homology"/>
<keyword evidence="8 12" id="KW-1133">Transmembrane helix</keyword>
<dbReference type="InterPro" id="IPR003591">
    <property type="entry name" value="Leu-rich_rpt_typical-subtyp"/>
</dbReference>
<dbReference type="AlphaFoldDB" id="A0A8K0GRW1"/>
<reference evidence="13" key="1">
    <citation type="submission" date="2020-03" db="EMBL/GenBank/DDBJ databases">
        <title>A high-quality chromosome-level genome assembly of a woody plant with both climbing and erect habits, Rhamnella rubrinervis.</title>
        <authorList>
            <person name="Lu Z."/>
            <person name="Yang Y."/>
            <person name="Zhu X."/>
            <person name="Sun Y."/>
        </authorList>
    </citation>
    <scope>NUCLEOTIDE SEQUENCE</scope>
    <source>
        <strain evidence="13">BYM</strain>
        <tissue evidence="13">Leaf</tissue>
    </source>
</reference>
<evidence type="ECO:0000313" key="14">
    <source>
        <dbReference type="Proteomes" id="UP000796880"/>
    </source>
</evidence>
<comment type="similarity">
    <text evidence="2">Belongs to the RLP family.</text>
</comment>
<dbReference type="SMART" id="SM00369">
    <property type="entry name" value="LRR_TYP"/>
    <property type="match status" value="3"/>
</dbReference>
<comment type="caution">
    <text evidence="13">The sequence shown here is derived from an EMBL/GenBank/DDBJ whole genome shotgun (WGS) entry which is preliminary data.</text>
</comment>
<dbReference type="PANTHER" id="PTHR48063:SF81">
    <property type="entry name" value="LEUCINE-RICH REPEAT-CONTAINING N-TERMINAL PLANT-TYPE DOMAIN-CONTAINING PROTEIN"/>
    <property type="match status" value="1"/>
</dbReference>
<accession>A0A8K0GRW1</accession>
<keyword evidence="5 12" id="KW-0812">Transmembrane</keyword>
<evidence type="ECO:0000256" key="9">
    <source>
        <dbReference type="ARBA" id="ARBA00023136"/>
    </source>
</evidence>
<evidence type="ECO:0000256" key="11">
    <source>
        <dbReference type="ARBA" id="ARBA00023180"/>
    </source>
</evidence>
<dbReference type="Gene3D" id="3.80.10.10">
    <property type="entry name" value="Ribonuclease Inhibitor"/>
    <property type="match status" value="1"/>
</dbReference>
<keyword evidence="11" id="KW-0325">Glycoprotein</keyword>
<dbReference type="OrthoDB" id="1719097at2759"/>
<protein>
    <submittedName>
        <fullName evidence="13">Uncharacterized protein</fullName>
    </submittedName>
</protein>
<keyword evidence="9 12" id="KW-0472">Membrane</keyword>
<evidence type="ECO:0000256" key="12">
    <source>
        <dbReference type="SAM" id="Phobius"/>
    </source>
</evidence>
<feature type="transmembrane region" description="Helical" evidence="12">
    <location>
        <begin position="264"/>
        <end position="282"/>
    </location>
</feature>
<dbReference type="PANTHER" id="PTHR48063">
    <property type="entry name" value="LRR RECEPTOR-LIKE KINASE"/>
    <property type="match status" value="1"/>
</dbReference>
<keyword evidence="3" id="KW-1003">Cell membrane</keyword>
<organism evidence="13 14">
    <name type="scientific">Rhamnella rubrinervis</name>
    <dbReference type="NCBI Taxonomy" id="2594499"/>
    <lineage>
        <taxon>Eukaryota</taxon>
        <taxon>Viridiplantae</taxon>
        <taxon>Streptophyta</taxon>
        <taxon>Embryophyta</taxon>
        <taxon>Tracheophyta</taxon>
        <taxon>Spermatophyta</taxon>
        <taxon>Magnoliopsida</taxon>
        <taxon>eudicotyledons</taxon>
        <taxon>Gunneridae</taxon>
        <taxon>Pentapetalae</taxon>
        <taxon>rosids</taxon>
        <taxon>fabids</taxon>
        <taxon>Rosales</taxon>
        <taxon>Rhamnaceae</taxon>
        <taxon>rhamnoid group</taxon>
        <taxon>Rhamneae</taxon>
        <taxon>Rhamnella</taxon>
    </lineage>
</organism>
<evidence type="ECO:0000256" key="2">
    <source>
        <dbReference type="ARBA" id="ARBA00009592"/>
    </source>
</evidence>
<evidence type="ECO:0000256" key="3">
    <source>
        <dbReference type="ARBA" id="ARBA00022475"/>
    </source>
</evidence>
<evidence type="ECO:0000256" key="7">
    <source>
        <dbReference type="ARBA" id="ARBA00022737"/>
    </source>
</evidence>
<sequence>MKNCSYLFSLDIGDNKFSGQLPNWLGGNMSILSILSMRSNIFSGNISSEFCGLSHLNVLDLSNNGLIGHIPHCIGNWSAMKYRLPTRHHGISEISNTESFRIVWKGRELEYKYRYVTLDAVNSIDLSNNNLSGEIPVELTSLIGLRTLNLSMNHLTGKIPGDIGEMKWLESLDLSMNKIVGQIPTSMTSLTFLSYLNLSYNSLSGIIPTSSQLQTLEDPSIYQGNVGLCGLPLHTNCSDDSDQNSTRGDDEDKDGDVGDEFEKLGFFISMALGFIVGFWGVFGTLSIKKSWRKAYFGFVERVTMRVSVFILVLLKD</sequence>
<dbReference type="InterPro" id="IPR001611">
    <property type="entry name" value="Leu-rich_rpt"/>
</dbReference>
<dbReference type="FunFam" id="3.80.10.10:FF:000111">
    <property type="entry name" value="LRR receptor-like serine/threonine-protein kinase ERECTA"/>
    <property type="match status" value="1"/>
</dbReference>
<dbReference type="SUPFAM" id="SSF52058">
    <property type="entry name" value="L domain-like"/>
    <property type="match status" value="1"/>
</dbReference>
<evidence type="ECO:0000256" key="4">
    <source>
        <dbReference type="ARBA" id="ARBA00022614"/>
    </source>
</evidence>
<evidence type="ECO:0000313" key="13">
    <source>
        <dbReference type="EMBL" id="KAF3435146.1"/>
    </source>
</evidence>
<gene>
    <name evidence="13" type="ORF">FNV43_RR22233</name>
</gene>
<keyword evidence="4" id="KW-0433">Leucine-rich repeat</keyword>
<evidence type="ECO:0000256" key="1">
    <source>
        <dbReference type="ARBA" id="ARBA00004251"/>
    </source>
</evidence>
<keyword evidence="14" id="KW-1185">Reference proteome</keyword>
<keyword evidence="10" id="KW-0675">Receptor</keyword>